<dbReference type="SMART" id="SM00236">
    <property type="entry name" value="fCBD"/>
    <property type="match status" value="4"/>
</dbReference>
<feature type="domain" description="CBM1" evidence="3">
    <location>
        <begin position="159"/>
        <end position="204"/>
    </location>
</feature>
<feature type="domain" description="CBM1" evidence="3">
    <location>
        <begin position="20"/>
        <end position="56"/>
    </location>
</feature>
<dbReference type="AlphaFoldDB" id="A0A0M0K4D1"/>
<evidence type="ECO:0000256" key="2">
    <source>
        <dbReference type="SAM" id="SignalP"/>
    </source>
</evidence>
<comment type="caution">
    <text evidence="4">The sequence shown here is derived from an EMBL/GenBank/DDBJ whole genome shotgun (WGS) entry which is preliminary data.</text>
</comment>
<proteinExistence type="predicted"/>
<keyword evidence="5" id="KW-1185">Reference proteome</keyword>
<dbReference type="InterPro" id="IPR035971">
    <property type="entry name" value="CBD_sf"/>
</dbReference>
<keyword evidence="1 2" id="KW-0732">Signal</keyword>
<name>A0A0M0K4D1_9EUKA</name>
<feature type="domain" description="CBM1" evidence="3">
    <location>
        <begin position="115"/>
        <end position="154"/>
    </location>
</feature>
<dbReference type="GO" id="GO:0005576">
    <property type="term" value="C:extracellular region"/>
    <property type="evidence" value="ECO:0007669"/>
    <property type="project" value="InterPro"/>
</dbReference>
<dbReference type="PROSITE" id="PS51164">
    <property type="entry name" value="CBM1_2"/>
    <property type="match status" value="4"/>
</dbReference>
<evidence type="ECO:0000313" key="4">
    <source>
        <dbReference type="EMBL" id="KOO33238.1"/>
    </source>
</evidence>
<dbReference type="Proteomes" id="UP000037460">
    <property type="component" value="Unassembled WGS sequence"/>
</dbReference>
<dbReference type="InterPro" id="IPR000254">
    <property type="entry name" value="CBD"/>
</dbReference>
<evidence type="ECO:0000259" key="3">
    <source>
        <dbReference type="PROSITE" id="PS51164"/>
    </source>
</evidence>
<feature type="signal peptide" evidence="2">
    <location>
        <begin position="1"/>
        <end position="18"/>
    </location>
</feature>
<dbReference type="GO" id="GO:0030248">
    <property type="term" value="F:cellulose binding"/>
    <property type="evidence" value="ECO:0007669"/>
    <property type="project" value="InterPro"/>
</dbReference>
<organism evidence="4 5">
    <name type="scientific">Chrysochromulina tobinii</name>
    <dbReference type="NCBI Taxonomy" id="1460289"/>
    <lineage>
        <taxon>Eukaryota</taxon>
        <taxon>Haptista</taxon>
        <taxon>Haptophyta</taxon>
        <taxon>Prymnesiophyceae</taxon>
        <taxon>Prymnesiales</taxon>
        <taxon>Chrysochromulinaceae</taxon>
        <taxon>Chrysochromulina</taxon>
    </lineage>
</organism>
<dbReference type="SUPFAM" id="SSF57180">
    <property type="entry name" value="Cellulose-binding domain"/>
    <property type="match status" value="2"/>
</dbReference>
<gene>
    <name evidence="4" type="ORF">Ctob_007452</name>
</gene>
<feature type="chain" id="PRO_5005602454" evidence="2">
    <location>
        <begin position="19"/>
        <end position="214"/>
    </location>
</feature>
<protein>
    <submittedName>
        <fullName evidence="4">Endo-glucanase rce3</fullName>
    </submittedName>
</protein>
<evidence type="ECO:0000313" key="5">
    <source>
        <dbReference type="Proteomes" id="UP000037460"/>
    </source>
</evidence>
<feature type="domain" description="CBM1" evidence="3">
    <location>
        <begin position="61"/>
        <end position="108"/>
    </location>
</feature>
<dbReference type="PROSITE" id="PS00562">
    <property type="entry name" value="CBM1_1"/>
    <property type="match status" value="1"/>
</dbReference>
<reference evidence="5" key="1">
    <citation type="journal article" date="2015" name="PLoS Genet.">
        <title>Genome Sequence and Transcriptome Analyses of Chrysochromulina tobin: Metabolic Tools for Enhanced Algal Fitness in the Prominent Order Prymnesiales (Haptophyceae).</title>
        <authorList>
            <person name="Hovde B.T."/>
            <person name="Deodato C.R."/>
            <person name="Hunsperger H.M."/>
            <person name="Ryken S.A."/>
            <person name="Yost W."/>
            <person name="Jha R.K."/>
            <person name="Patterson J."/>
            <person name="Monnat R.J. Jr."/>
            <person name="Barlow S.B."/>
            <person name="Starkenburg S.R."/>
            <person name="Cattolico R.A."/>
        </authorList>
    </citation>
    <scope>NUCLEOTIDE SEQUENCE</scope>
    <source>
        <strain evidence="5">CCMP291</strain>
    </source>
</reference>
<accession>A0A0M0K4D1</accession>
<dbReference type="EMBL" id="JWZX01001569">
    <property type="protein sequence ID" value="KOO33238.1"/>
    <property type="molecule type" value="Genomic_DNA"/>
</dbReference>
<evidence type="ECO:0000256" key="1">
    <source>
        <dbReference type="ARBA" id="ARBA00022729"/>
    </source>
</evidence>
<sequence length="214" mass="23823">MTHFVPATLLVFVNLVKSDCHNKEYDQCGGQGFPGETCCPSYDNCTYVNPYYSQCQPKDLCLNPMYGQCGGYDHNQPPRPWNSTYHHQTCCPDSFLCQYQNEYFSQCVYDPANTTCSLGYKQCGGEGWSGPTCCIPGFACQPDPVNPKYYSGCVPVPVCSNARYGQCGGIGPDGEPWDRAHEHDTCCPDGFACIFDSQYYSQCKPNMTAVLELR</sequence>
<dbReference type="GO" id="GO:0005975">
    <property type="term" value="P:carbohydrate metabolic process"/>
    <property type="evidence" value="ECO:0007669"/>
    <property type="project" value="InterPro"/>
</dbReference>
<dbReference type="OrthoDB" id="444269at2759"/>
<dbReference type="Pfam" id="PF00734">
    <property type="entry name" value="CBM_1"/>
    <property type="match status" value="2"/>
</dbReference>